<dbReference type="EMBL" id="CP000478">
    <property type="protein sequence ID" value="ABK18153.1"/>
    <property type="molecule type" value="Genomic_DNA"/>
</dbReference>
<dbReference type="Pfam" id="PF00731">
    <property type="entry name" value="AIRC"/>
    <property type="match status" value="1"/>
</dbReference>
<evidence type="ECO:0000313" key="2">
    <source>
        <dbReference type="EMBL" id="ABK18153.1"/>
    </source>
</evidence>
<dbReference type="Gene3D" id="3.40.50.1970">
    <property type="match status" value="1"/>
</dbReference>
<dbReference type="NCBIfam" id="NF033503">
    <property type="entry name" value="LarB"/>
    <property type="match status" value="1"/>
</dbReference>
<dbReference type="KEGG" id="sfu:Sfum_2473"/>
<dbReference type="AlphaFoldDB" id="A0LL51"/>
<dbReference type="OrthoDB" id="9782511at2"/>
<organism evidence="2 3">
    <name type="scientific">Syntrophobacter fumaroxidans (strain DSM 10017 / MPOB)</name>
    <dbReference type="NCBI Taxonomy" id="335543"/>
    <lineage>
        <taxon>Bacteria</taxon>
        <taxon>Pseudomonadati</taxon>
        <taxon>Thermodesulfobacteriota</taxon>
        <taxon>Syntrophobacteria</taxon>
        <taxon>Syntrophobacterales</taxon>
        <taxon>Syntrophobacteraceae</taxon>
        <taxon>Syntrophobacter</taxon>
    </lineage>
</organism>
<dbReference type="InterPro" id="IPR039476">
    <property type="entry name" value="P2CMN_synthase_LarB"/>
</dbReference>
<dbReference type="SMART" id="SM01001">
    <property type="entry name" value="AIRC"/>
    <property type="match status" value="1"/>
</dbReference>
<dbReference type="PANTHER" id="PTHR43064">
    <property type="entry name" value="PHOSPHORIBOSYLAMINOIMIDAZOLE CARBOXYLASE-RELATED"/>
    <property type="match status" value="1"/>
</dbReference>
<dbReference type="GO" id="GO:0016787">
    <property type="term" value="F:hydrolase activity"/>
    <property type="evidence" value="ECO:0007669"/>
    <property type="project" value="InterPro"/>
</dbReference>
<dbReference type="SUPFAM" id="SSF52255">
    <property type="entry name" value="N5-CAIR mutase (phosphoribosylaminoimidazole carboxylase, PurE)"/>
    <property type="match status" value="1"/>
</dbReference>
<dbReference type="PANTHER" id="PTHR43064:SF1">
    <property type="entry name" value="SLL1489 PROTEIN"/>
    <property type="match status" value="1"/>
</dbReference>
<dbReference type="STRING" id="335543.Sfum_2473"/>
<dbReference type="eggNOG" id="COG1691">
    <property type="taxonomic scope" value="Bacteria"/>
</dbReference>
<reference evidence="2 3" key="1">
    <citation type="submission" date="2006-10" db="EMBL/GenBank/DDBJ databases">
        <title>Complete sequence of Syntrophobacter fumaroxidans MPOB.</title>
        <authorList>
            <consortium name="US DOE Joint Genome Institute"/>
            <person name="Copeland A."/>
            <person name="Lucas S."/>
            <person name="Lapidus A."/>
            <person name="Barry K."/>
            <person name="Detter J.C."/>
            <person name="Glavina del Rio T."/>
            <person name="Hammon N."/>
            <person name="Israni S."/>
            <person name="Pitluck S."/>
            <person name="Goltsman E.G."/>
            <person name="Martinez M."/>
            <person name="Schmutz J."/>
            <person name="Larimer F."/>
            <person name="Land M."/>
            <person name="Hauser L."/>
            <person name="Kyrpides N."/>
            <person name="Kim E."/>
            <person name="Boone D.R."/>
            <person name="Brockman F."/>
            <person name="Culley D."/>
            <person name="Ferry J."/>
            <person name="Gunsalus R."/>
            <person name="McInerney M.J."/>
            <person name="Morrison M."/>
            <person name="Plugge C."/>
            <person name="Rohlin L."/>
            <person name="Scholten J."/>
            <person name="Sieber J."/>
            <person name="Stams A.J.M."/>
            <person name="Worm P."/>
            <person name="Henstra A.M."/>
            <person name="Richardson P."/>
        </authorList>
    </citation>
    <scope>NUCLEOTIDE SEQUENCE [LARGE SCALE GENOMIC DNA]</scope>
    <source>
        <strain evidence="3">DSM 10017 / MPOB</strain>
    </source>
</reference>
<evidence type="ECO:0000259" key="1">
    <source>
        <dbReference type="SMART" id="SM01001"/>
    </source>
</evidence>
<feature type="domain" description="PurE" evidence="1">
    <location>
        <begin position="118"/>
        <end position="250"/>
    </location>
</feature>
<keyword evidence="3" id="KW-1185">Reference proteome</keyword>
<dbReference type="HOGENOM" id="CLU_065705_0_0_7"/>
<accession>A0LL51</accession>
<dbReference type="InterPro" id="IPR000031">
    <property type="entry name" value="PurE_dom"/>
</dbReference>
<gene>
    <name evidence="2" type="ordered locus">Sfum_2473</name>
</gene>
<dbReference type="GO" id="GO:0006189">
    <property type="term" value="P:'de novo' IMP biosynthetic process"/>
    <property type="evidence" value="ECO:0007669"/>
    <property type="project" value="InterPro"/>
</dbReference>
<dbReference type="Proteomes" id="UP000001784">
    <property type="component" value="Chromosome"/>
</dbReference>
<dbReference type="InParanoid" id="A0LL51"/>
<proteinExistence type="predicted"/>
<name>A0LL51_SYNFM</name>
<sequence length="262" mass="28041">MQRLEQILKDYKEGRRELSDVLTYLRKLPFEDLSFARIDHHRKLRRGFPEVVYGEGKSAEQILSIIRAMKEFGSNVLVTRVDAVKAGHILENIDGPVYHPVARVLSYEQERVIPRCRGIVQVICAGSSDVPVAEEAAITAEMMGQSVERYCDVGVAGLHRLLGIWDELQKGSVYVVVAGMEGALPSVVAGLVRRPVIAVPTSVGYGASFGGVGALLGMLNSCAPGVAVVNIDNGFGAGYLASVINEGGLPPGEARPEGEGAS</sequence>
<protein>
    <recommendedName>
        <fullName evidence="1">PurE domain-containing protein</fullName>
    </recommendedName>
</protein>
<evidence type="ECO:0000313" key="3">
    <source>
        <dbReference type="Proteomes" id="UP000001784"/>
    </source>
</evidence>